<organism evidence="1 2">
    <name type="scientific">Lutimaribacter degradans</name>
    <dbReference type="NCBI Taxonomy" id="2945989"/>
    <lineage>
        <taxon>Bacteria</taxon>
        <taxon>Pseudomonadati</taxon>
        <taxon>Pseudomonadota</taxon>
        <taxon>Alphaproteobacteria</taxon>
        <taxon>Rhodobacterales</taxon>
        <taxon>Roseobacteraceae</taxon>
        <taxon>Lutimaribacter</taxon>
    </lineage>
</organism>
<evidence type="ECO:0000313" key="2">
    <source>
        <dbReference type="Proteomes" id="UP001203036"/>
    </source>
</evidence>
<name>A0ACC5ZZE7_9RHOB</name>
<comment type="caution">
    <text evidence="1">The sequence shown here is derived from an EMBL/GenBank/DDBJ whole genome shotgun (WGS) entry which is preliminary data.</text>
</comment>
<keyword evidence="2" id="KW-1185">Reference proteome</keyword>
<dbReference type="Proteomes" id="UP001203036">
    <property type="component" value="Unassembled WGS sequence"/>
</dbReference>
<evidence type="ECO:0000313" key="1">
    <source>
        <dbReference type="EMBL" id="MCM2563461.1"/>
    </source>
</evidence>
<reference evidence="1" key="1">
    <citation type="submission" date="2022-06" db="EMBL/GenBank/DDBJ databases">
        <title>Lutimaribacter sp. EGI FJ00013, a novel bacterium isolated from a salt lake sediment enrichment.</title>
        <authorList>
            <person name="Gao L."/>
            <person name="Fang B.-Z."/>
            <person name="Li W.-J."/>
        </authorList>
    </citation>
    <scope>NUCLEOTIDE SEQUENCE</scope>
    <source>
        <strain evidence="1">EGI FJ00013</strain>
    </source>
</reference>
<sequence>MRLVCPNCGAQYEVPDDVIPETGRDVQCSNCGNTWFQVHADQDTGLSDDLGEPAPDVEDADASVADAETVSEISGAPEQDAAPDDPWVEPDEGLADDQAEDEGPLWDDGQGTPQWDDPGPGVTAGQMPAPPIEDYEDDYEAWDDTPAASTPEQSLRRALDPDVADLLREEAEREARQRAAERTPLESQPDLGLAQSGEDEIARRQREAQERMARLRGARMPGADTSKAESAAAGSATAAASRRDLLPDIDEINSTLRSTNERRPSAADDHDQPGAAADTQTDEQRRSSGFRRGFLMMILLMVLAIVLYVYAPRLAEMAPPMEPVLSSYVEAMNDLRFWIDAQLRGVLRWLDSVSQQSTEG</sequence>
<gene>
    <name evidence="1" type="ORF">M8744_14990</name>
</gene>
<proteinExistence type="predicted"/>
<dbReference type="EMBL" id="JAMQGO010000012">
    <property type="protein sequence ID" value="MCM2563461.1"/>
    <property type="molecule type" value="Genomic_DNA"/>
</dbReference>
<protein>
    <submittedName>
        <fullName evidence="1">Zinc-ribbon domain-containing protein</fullName>
    </submittedName>
</protein>
<accession>A0ACC5ZZE7</accession>